<dbReference type="SUPFAM" id="SSF51445">
    <property type="entry name" value="(Trans)glycosidases"/>
    <property type="match status" value="1"/>
</dbReference>
<dbReference type="Proteomes" id="UP000270530">
    <property type="component" value="Chromosome"/>
</dbReference>
<evidence type="ECO:0000256" key="4">
    <source>
        <dbReference type="RuleBase" id="RU003615"/>
    </source>
</evidence>
<keyword evidence="9" id="KW-1185">Reference proteome</keyword>
<dbReference type="InterPro" id="IPR045857">
    <property type="entry name" value="O16G_dom_2"/>
</dbReference>
<reference evidence="9" key="2">
    <citation type="submission" date="2018-06" db="EMBL/GenBank/DDBJ databases">
        <title>Genome sequence of Rhodanobacteraceae bacterium strain Dysh456.</title>
        <authorList>
            <person name="Fukui M."/>
        </authorList>
    </citation>
    <scope>NUCLEOTIDE SEQUENCE [LARGE SCALE GENOMIC DNA]</scope>
    <source>
        <strain evidence="9">Dysh456</strain>
    </source>
</reference>
<dbReference type="GO" id="GO:0004556">
    <property type="term" value="F:alpha-amylase activity"/>
    <property type="evidence" value="ECO:0007669"/>
    <property type="project" value="UniProtKB-UniRule"/>
</dbReference>
<evidence type="ECO:0000259" key="7">
    <source>
        <dbReference type="SMART" id="SM00642"/>
    </source>
</evidence>
<dbReference type="AlphaFoldDB" id="A0A2Z6E409"/>
<dbReference type="PANTHER" id="PTHR10357">
    <property type="entry name" value="ALPHA-AMYLASE FAMILY MEMBER"/>
    <property type="match status" value="1"/>
</dbReference>
<dbReference type="Pfam" id="PF00128">
    <property type="entry name" value="Alpha-amylase"/>
    <property type="match status" value="1"/>
</dbReference>
<name>A0A2Z6E409_9GAMM</name>
<feature type="domain" description="Glycosyl hydrolase family 13 catalytic" evidence="7">
    <location>
        <begin position="40"/>
        <end position="397"/>
    </location>
</feature>
<feature type="chain" id="PRO_5016403185" description="Alpha-amylase" evidence="6">
    <location>
        <begin position="23"/>
        <end position="515"/>
    </location>
</feature>
<comment type="similarity">
    <text evidence="1 4">Belongs to the glycosyl hydrolase 13 family.</text>
</comment>
<dbReference type="CDD" id="cd11316">
    <property type="entry name" value="AmyAc_bac2_AmyA"/>
    <property type="match status" value="1"/>
</dbReference>
<dbReference type="InterPro" id="IPR006047">
    <property type="entry name" value="GH13_cat_dom"/>
</dbReference>
<dbReference type="GO" id="GO:0043169">
    <property type="term" value="F:cation binding"/>
    <property type="evidence" value="ECO:0007669"/>
    <property type="project" value="InterPro"/>
</dbReference>
<dbReference type="InterPro" id="IPR056300">
    <property type="entry name" value="SusG-like_C"/>
</dbReference>
<dbReference type="InterPro" id="IPR017853">
    <property type="entry name" value="GH"/>
</dbReference>
<dbReference type="EMBL" id="AP018560">
    <property type="protein sequence ID" value="BBD79524.1"/>
    <property type="molecule type" value="Genomic_DNA"/>
</dbReference>
<dbReference type="InterPro" id="IPR013780">
    <property type="entry name" value="Glyco_hydro_b"/>
</dbReference>
<reference evidence="9" key="1">
    <citation type="submission" date="2018-04" db="EMBL/GenBank/DDBJ databases">
        <authorList>
            <person name="Watanabe M."/>
            <person name="Kojima H."/>
        </authorList>
    </citation>
    <scope>NUCLEOTIDE SEQUENCE [LARGE SCALE GENOMIC DNA]</scope>
    <source>
        <strain evidence="9">Dysh456</strain>
    </source>
</reference>
<comment type="catalytic activity">
    <reaction evidence="5">
        <text>Endohydrolysis of (1-&gt;4)-alpha-D-glucosidic linkages in polysaccharides containing three or more (1-&gt;4)-alpha-linked D-glucose units.</text>
        <dbReference type="EC" id="3.2.1.1"/>
    </reaction>
</comment>
<keyword evidence="6" id="KW-0732">Signal</keyword>
<protein>
    <recommendedName>
        <fullName evidence="5">Alpha-amylase</fullName>
        <ecNumber evidence="5">3.2.1.1</ecNumber>
    </recommendedName>
</protein>
<keyword evidence="2 5" id="KW-0378">Hydrolase</keyword>
<feature type="signal peptide" evidence="6">
    <location>
        <begin position="1"/>
        <end position="22"/>
    </location>
</feature>
<dbReference type="SMART" id="SM00642">
    <property type="entry name" value="Aamy"/>
    <property type="match status" value="1"/>
</dbReference>
<proteinExistence type="inferred from homology"/>
<evidence type="ECO:0000313" key="8">
    <source>
        <dbReference type="EMBL" id="BBD79524.1"/>
    </source>
</evidence>
<organism evidence="8 9">
    <name type="scientific">Aerosticca soli</name>
    <dbReference type="NCBI Taxonomy" id="2010829"/>
    <lineage>
        <taxon>Bacteria</taxon>
        <taxon>Pseudomonadati</taxon>
        <taxon>Pseudomonadota</taxon>
        <taxon>Gammaproteobacteria</taxon>
        <taxon>Lysobacterales</taxon>
        <taxon>Rhodanobacteraceae</taxon>
        <taxon>Aerosticca</taxon>
    </lineage>
</organism>
<dbReference type="SUPFAM" id="SSF51011">
    <property type="entry name" value="Glycosyl hydrolase domain"/>
    <property type="match status" value="1"/>
</dbReference>
<dbReference type="KEGG" id="rbd:ALSL_0859"/>
<sequence>MPRSLLAAIALLAALCAGVCGAQTSPPAPAATTGSGVWYEIFVRAFADSNGDGIGDLNGVTARLDYLQSLGVDGLWLLPIHPSPSYHGYDVTDYESINPQYGSEEDFQRLLAEAHRRGMRVIIDFVANHTSSRHPWFQAARDTSDPHHAWYVWAGPGTDLKARSATGGPAWHALDGQHYLGVFTAEMPDLNYDTPAVRTKMIRIGRHWLEQGVDGYRLDAAQHIYFDFAAQRGDPNVAVANVRWWREFRDGIEPARPHAYLVGEATEATLAQLPAHLGPLDAIFDFPLATRLLESVKQERDRGILAQAVPVAAAYAAAGRPAGDATFLSNHDQTRVMTQLRGHAGHARVATALLMTLPGEPYVYYGEELGLEGRKPDPDLREPMRWNRRTDAPGESRWKRLTANTSPQVSVEAEEADPNSLLNRYRLLIHWRAELPALRHGDLVAFDSGDPQLVAFVRAAEGTRLLVVHNLSGHSKRMTLDPSRGFSRLLRQTAADTGLADGTLTLPPYASAILE</sequence>
<dbReference type="InterPro" id="IPR006046">
    <property type="entry name" value="Alpha_amylase"/>
</dbReference>
<dbReference type="EC" id="3.2.1.1" evidence="5"/>
<dbReference type="PANTHER" id="PTHR10357:SF179">
    <property type="entry name" value="NEUTRAL AND BASIC AMINO ACID TRANSPORT PROTEIN RBAT"/>
    <property type="match status" value="1"/>
</dbReference>
<dbReference type="Gene3D" id="3.90.400.10">
    <property type="entry name" value="Oligo-1,6-glucosidase, Domain 2"/>
    <property type="match status" value="1"/>
</dbReference>
<dbReference type="Pfam" id="PF23915">
    <property type="entry name" value="SusG_C"/>
    <property type="match status" value="1"/>
</dbReference>
<evidence type="ECO:0000256" key="6">
    <source>
        <dbReference type="SAM" id="SignalP"/>
    </source>
</evidence>
<dbReference type="GO" id="GO:0009313">
    <property type="term" value="P:oligosaccharide catabolic process"/>
    <property type="evidence" value="ECO:0007669"/>
    <property type="project" value="TreeGrafter"/>
</dbReference>
<evidence type="ECO:0000256" key="1">
    <source>
        <dbReference type="ARBA" id="ARBA00008061"/>
    </source>
</evidence>
<keyword evidence="5" id="KW-0119">Carbohydrate metabolism</keyword>
<dbReference type="Gene3D" id="2.60.40.1180">
    <property type="entry name" value="Golgi alpha-mannosidase II"/>
    <property type="match status" value="1"/>
</dbReference>
<gene>
    <name evidence="8" type="ORF">ALSL_0859</name>
</gene>
<keyword evidence="3 5" id="KW-0326">Glycosidase</keyword>
<dbReference type="OrthoDB" id="9805159at2"/>
<evidence type="ECO:0000256" key="2">
    <source>
        <dbReference type="ARBA" id="ARBA00022801"/>
    </source>
</evidence>
<dbReference type="PRINTS" id="PR00110">
    <property type="entry name" value="ALPHAAMYLASE"/>
</dbReference>
<dbReference type="RefSeq" id="WP_126536747.1">
    <property type="nucleotide sequence ID" value="NZ_AP018560.1"/>
</dbReference>
<accession>A0A2Z6E409</accession>
<evidence type="ECO:0000256" key="5">
    <source>
        <dbReference type="RuleBase" id="RU361134"/>
    </source>
</evidence>
<evidence type="ECO:0000313" key="9">
    <source>
        <dbReference type="Proteomes" id="UP000270530"/>
    </source>
</evidence>
<dbReference type="Gene3D" id="3.20.20.80">
    <property type="entry name" value="Glycosidases"/>
    <property type="match status" value="1"/>
</dbReference>
<evidence type="ECO:0000256" key="3">
    <source>
        <dbReference type="ARBA" id="ARBA00023295"/>
    </source>
</evidence>